<dbReference type="PANTHER" id="PTHR47027">
    <property type="entry name" value="REVERSE TRANSCRIPTASE DOMAIN-CONTAINING PROTEIN"/>
    <property type="match status" value="1"/>
</dbReference>
<dbReference type="InterPro" id="IPR043502">
    <property type="entry name" value="DNA/RNA_pol_sf"/>
</dbReference>
<dbReference type="Pfam" id="PF00078">
    <property type="entry name" value="RVT_1"/>
    <property type="match status" value="1"/>
</dbReference>
<accession>A0A813XDB1</accession>
<evidence type="ECO:0000313" key="4">
    <source>
        <dbReference type="Proteomes" id="UP000663879"/>
    </source>
</evidence>
<gene>
    <name evidence="3" type="ORF">OXX778_LOCUS9949</name>
</gene>
<evidence type="ECO:0000259" key="2">
    <source>
        <dbReference type="PROSITE" id="PS50878"/>
    </source>
</evidence>
<dbReference type="OrthoDB" id="9902985at2759"/>
<dbReference type="PANTHER" id="PTHR47027:SF20">
    <property type="entry name" value="REVERSE TRANSCRIPTASE-LIKE PROTEIN WITH RNA-DIRECTED DNA POLYMERASE DOMAIN"/>
    <property type="match status" value="1"/>
</dbReference>
<dbReference type="SUPFAM" id="SSF56672">
    <property type="entry name" value="DNA/RNA polymerases"/>
    <property type="match status" value="1"/>
</dbReference>
<dbReference type="AlphaFoldDB" id="A0A813XDB1"/>
<keyword evidence="4" id="KW-1185">Reference proteome</keyword>
<evidence type="ECO:0000256" key="1">
    <source>
        <dbReference type="SAM" id="Phobius"/>
    </source>
</evidence>
<dbReference type="EMBL" id="CAJNOC010001521">
    <property type="protein sequence ID" value="CAF0871413.1"/>
    <property type="molecule type" value="Genomic_DNA"/>
</dbReference>
<organism evidence="3 4">
    <name type="scientific">Brachionus calyciflorus</name>
    <dbReference type="NCBI Taxonomy" id="104777"/>
    <lineage>
        <taxon>Eukaryota</taxon>
        <taxon>Metazoa</taxon>
        <taxon>Spiralia</taxon>
        <taxon>Gnathifera</taxon>
        <taxon>Rotifera</taxon>
        <taxon>Eurotatoria</taxon>
        <taxon>Monogononta</taxon>
        <taxon>Pseudotrocha</taxon>
        <taxon>Ploima</taxon>
        <taxon>Brachionidae</taxon>
        <taxon>Brachionus</taxon>
    </lineage>
</organism>
<keyword evidence="1" id="KW-0472">Membrane</keyword>
<feature type="domain" description="Reverse transcriptase" evidence="2">
    <location>
        <begin position="1"/>
        <end position="155"/>
    </location>
</feature>
<dbReference type="PROSITE" id="PS50878">
    <property type="entry name" value="RT_POL"/>
    <property type="match status" value="1"/>
</dbReference>
<comment type="caution">
    <text evidence="3">The sequence shown here is derived from an EMBL/GenBank/DDBJ whole genome shotgun (WGS) entry which is preliminary data.</text>
</comment>
<protein>
    <recommendedName>
        <fullName evidence="2">Reverse transcriptase domain-containing protein</fullName>
    </recommendedName>
</protein>
<keyword evidence="1" id="KW-1133">Transmembrane helix</keyword>
<feature type="transmembrane region" description="Helical" evidence="1">
    <location>
        <begin position="52"/>
        <end position="72"/>
    </location>
</feature>
<dbReference type="Proteomes" id="UP000663879">
    <property type="component" value="Unassembled WGS sequence"/>
</dbReference>
<evidence type="ECO:0000313" key="3">
    <source>
        <dbReference type="EMBL" id="CAF0871413.1"/>
    </source>
</evidence>
<sequence>MWTAFFLLKETALINKRQKKRTYVCTIDASKAFDKINRNNLWGKMIRIFEPFIVRAFINYYSVSIVFIIVNGSKTGMIKTSRDVKQGGPLSPLLFSIYIDELGNRLDKGVSRVKIGNIKINKKLYADDLLLITNNIDEMNRLLNITEEYGREFEI</sequence>
<name>A0A813XDB1_9BILA</name>
<proteinExistence type="predicted"/>
<keyword evidence="1" id="KW-0812">Transmembrane</keyword>
<dbReference type="InterPro" id="IPR000477">
    <property type="entry name" value="RT_dom"/>
</dbReference>
<reference evidence="3" key="1">
    <citation type="submission" date="2021-02" db="EMBL/GenBank/DDBJ databases">
        <authorList>
            <person name="Nowell W R."/>
        </authorList>
    </citation>
    <scope>NUCLEOTIDE SEQUENCE</scope>
    <source>
        <strain evidence="3">Ploen Becks lab</strain>
    </source>
</reference>